<gene>
    <name evidence="5" type="primary">deoC</name>
    <name evidence="4" type="ORF">B2M23_06970</name>
    <name evidence="5" type="ORF">PTZ04_13950</name>
</gene>
<keyword evidence="2" id="KW-0704">Schiff base</keyword>
<evidence type="ECO:0000313" key="5">
    <source>
        <dbReference type="EMBL" id="MDE1471357.1"/>
    </source>
</evidence>
<dbReference type="InterPro" id="IPR002915">
    <property type="entry name" value="DeoC/FbaB/LacD_aldolase"/>
</dbReference>
<dbReference type="NCBIfam" id="TIGR00126">
    <property type="entry name" value="deoC"/>
    <property type="match status" value="1"/>
</dbReference>
<dbReference type="PANTHER" id="PTHR10889">
    <property type="entry name" value="DEOXYRIBOSE-PHOSPHATE ALDOLASE"/>
    <property type="match status" value="1"/>
</dbReference>
<keyword evidence="1" id="KW-0963">Cytoplasm</keyword>
<reference evidence="4" key="3">
    <citation type="submission" date="2017-02" db="EMBL/GenBank/DDBJ databases">
        <title>Integrative analysis reveals regulation of autotrophic growth of syngas fermenting bacteria at the translational level.</title>
        <authorList>
            <person name="Song Y."/>
            <person name="Shin J."/>
            <person name="Jeong Y."/>
            <person name="Jin S."/>
            <person name="Kim D.R."/>
            <person name="Kim S.C."/>
            <person name="Cho S."/>
            <person name="Cho B.-K."/>
        </authorList>
    </citation>
    <scope>NUCLEOTIDE SEQUENCE</scope>
    <source>
        <strain evidence="4">ATCC 8486</strain>
    </source>
</reference>
<dbReference type="EMBL" id="JAQSVD010000007">
    <property type="protein sequence ID" value="MDE1471357.1"/>
    <property type="molecule type" value="Genomic_DNA"/>
</dbReference>
<reference evidence="5 7" key="4">
    <citation type="submission" date="2023-02" db="EMBL/GenBank/DDBJ databases">
        <title>Comparative genome analysis of Eubacterium limosum species.</title>
        <authorList>
            <person name="Bak J.E."/>
        </authorList>
    </citation>
    <scope>NUCLEOTIDE SEQUENCE [LARGE SCALE GENOMIC DNA]</scope>
    <source>
        <strain evidence="5 7">KGMB01548</strain>
    </source>
</reference>
<accession>A0AAC9QT88</accession>
<dbReference type="GO" id="GO:0005737">
    <property type="term" value="C:cytoplasm"/>
    <property type="evidence" value="ECO:0007669"/>
    <property type="project" value="InterPro"/>
</dbReference>
<evidence type="ECO:0000256" key="3">
    <source>
        <dbReference type="NCBIfam" id="TIGR00126"/>
    </source>
</evidence>
<dbReference type="EMBL" id="CP019962">
    <property type="protein sequence ID" value="ARD65298.1"/>
    <property type="molecule type" value="Genomic_DNA"/>
</dbReference>
<evidence type="ECO:0000256" key="2">
    <source>
        <dbReference type="ARBA" id="ARBA00023270"/>
    </source>
</evidence>
<dbReference type="EC" id="4.1.2.4" evidence="3"/>
<dbReference type="PANTHER" id="PTHR10889:SF1">
    <property type="entry name" value="DEOXYRIBOSE-PHOSPHATE ALDOLASE"/>
    <property type="match status" value="1"/>
</dbReference>
<dbReference type="SMART" id="SM01133">
    <property type="entry name" value="DeoC"/>
    <property type="match status" value="1"/>
</dbReference>
<reference evidence="6" key="2">
    <citation type="journal article" date="2017" name="Sci. Rep.">
        <title>Determination of the Genome and Primary Transcriptome of Syngas Fermenting Eubacterium limosum ATCC 8486.</title>
        <authorList>
            <person name="Song Y."/>
            <person name="Shin J."/>
            <person name="Jeong Y."/>
            <person name="Jin S."/>
            <person name="Lee J.K."/>
            <person name="Kim D.R."/>
            <person name="Kim S.C."/>
            <person name="Cho S."/>
            <person name="Cho B.K."/>
        </authorList>
    </citation>
    <scope>NUCLEOTIDE SEQUENCE [LARGE SCALE GENOMIC DNA]</scope>
    <source>
        <strain evidence="6">ATCC 8486</strain>
    </source>
</reference>
<evidence type="ECO:0000313" key="7">
    <source>
        <dbReference type="Proteomes" id="UP001215087"/>
    </source>
</evidence>
<dbReference type="GO" id="GO:0016052">
    <property type="term" value="P:carbohydrate catabolic process"/>
    <property type="evidence" value="ECO:0007669"/>
    <property type="project" value="TreeGrafter"/>
</dbReference>
<reference evidence="4" key="1">
    <citation type="journal article" date="2015" name="Genome Announc.">
        <title>Draft Genome Sequence of Chemolithoautotrophic Acetogenic Butanol-Producing Eubacterium limosum ATCC 8486.</title>
        <authorList>
            <person name="Song Y."/>
            <person name="Cho B.K."/>
        </authorList>
    </citation>
    <scope>NUCLEOTIDE SEQUENCE</scope>
    <source>
        <strain evidence="4">ATCC 8486</strain>
    </source>
</reference>
<proteinExistence type="predicted"/>
<dbReference type="PIRSF" id="PIRSF001357">
    <property type="entry name" value="DeoC"/>
    <property type="match status" value="1"/>
</dbReference>
<keyword evidence="7" id="KW-1185">Reference proteome</keyword>
<dbReference type="GO" id="GO:0009264">
    <property type="term" value="P:deoxyribonucleotide catabolic process"/>
    <property type="evidence" value="ECO:0007669"/>
    <property type="project" value="UniProtKB-UniRule"/>
</dbReference>
<dbReference type="InterPro" id="IPR011343">
    <property type="entry name" value="DeoC"/>
</dbReference>
<evidence type="ECO:0000256" key="1">
    <source>
        <dbReference type="ARBA" id="ARBA00022490"/>
    </source>
</evidence>
<dbReference type="KEGG" id="elim:B2M23_06970"/>
<evidence type="ECO:0000313" key="4">
    <source>
        <dbReference type="EMBL" id="ARD65298.1"/>
    </source>
</evidence>
<dbReference type="Gene3D" id="3.20.20.70">
    <property type="entry name" value="Aldolase class I"/>
    <property type="match status" value="1"/>
</dbReference>
<name>A0AAC9QT88_EUBLI</name>
<dbReference type="InterPro" id="IPR013785">
    <property type="entry name" value="Aldolase_TIM"/>
</dbReference>
<dbReference type="SUPFAM" id="SSF51569">
    <property type="entry name" value="Aldolase"/>
    <property type="match status" value="1"/>
</dbReference>
<organism evidence="4 6">
    <name type="scientific">Eubacterium limosum</name>
    <dbReference type="NCBI Taxonomy" id="1736"/>
    <lineage>
        <taxon>Bacteria</taxon>
        <taxon>Bacillati</taxon>
        <taxon>Bacillota</taxon>
        <taxon>Clostridia</taxon>
        <taxon>Eubacteriales</taxon>
        <taxon>Eubacteriaceae</taxon>
        <taxon>Eubacterium</taxon>
    </lineage>
</organism>
<dbReference type="RefSeq" id="WP_038353682.1">
    <property type="nucleotide sequence ID" value="NZ_CP019962.1"/>
</dbReference>
<dbReference type="GO" id="GO:0004139">
    <property type="term" value="F:deoxyribose-phosphate aldolase activity"/>
    <property type="evidence" value="ECO:0007669"/>
    <property type="project" value="UniProtKB-UniRule"/>
</dbReference>
<dbReference type="AlphaFoldDB" id="A0AAC9QT88"/>
<dbReference type="Pfam" id="PF01791">
    <property type="entry name" value="DeoC"/>
    <property type="match status" value="1"/>
</dbReference>
<dbReference type="Proteomes" id="UP000192391">
    <property type="component" value="Chromosome"/>
</dbReference>
<dbReference type="Proteomes" id="UP001215087">
    <property type="component" value="Unassembled WGS sequence"/>
</dbReference>
<evidence type="ECO:0000313" key="6">
    <source>
        <dbReference type="Proteomes" id="UP000192391"/>
    </source>
</evidence>
<protein>
    <recommendedName>
        <fullName evidence="3">Deoxyribose-phosphate aldolase</fullName>
        <ecNumber evidence="3">4.1.2.4</ecNumber>
    </recommendedName>
</protein>
<keyword evidence="5" id="KW-0456">Lyase</keyword>
<sequence length="239" mass="26000">MVDLSKMDKWSLGKCFDHSVLPKDTTEADIRKGCQEAKAYNCAAFYSASPYWTPVVKEELEGTDIHIATGLDFPFGASTVKMKGLETEEAVRLGCTALDMVMNIGALKDKNYKEVKAGLDAFVKAAEGNLTKCIMDVNFLTDDEIIAGCNLIAEAGIDYAKTSTGQFEGPSMDQFLLMKKTLKDTDIKLKVAGVKFPRPQNAYAFLLAGADLIGTRAAVAIIDALDQMREIGIVPPLQK</sequence>